<dbReference type="RefSeq" id="WP_077686791.1">
    <property type="nucleotide sequence ID" value="NZ_CP019606.1"/>
</dbReference>
<dbReference type="InterPro" id="IPR050312">
    <property type="entry name" value="IolE/XylAMocC-like"/>
</dbReference>
<dbReference type="PANTHER" id="PTHR12110">
    <property type="entry name" value="HYDROXYPYRUVATE ISOMERASE"/>
    <property type="match status" value="1"/>
</dbReference>
<evidence type="ECO:0000313" key="3">
    <source>
        <dbReference type="Proteomes" id="UP000188145"/>
    </source>
</evidence>
<dbReference type="Pfam" id="PF01261">
    <property type="entry name" value="AP_endonuc_2"/>
    <property type="match status" value="1"/>
</dbReference>
<keyword evidence="3" id="KW-1185">Reference proteome</keyword>
<name>A0A1Q2CQW4_9ACTN</name>
<accession>A0A1Q2CQW4</accession>
<dbReference type="InterPro" id="IPR036237">
    <property type="entry name" value="Xyl_isomerase-like_sf"/>
</dbReference>
<feature type="domain" description="Xylose isomerase-like TIM barrel" evidence="1">
    <location>
        <begin position="20"/>
        <end position="306"/>
    </location>
</feature>
<dbReference type="OrthoDB" id="9779184at2"/>
<gene>
    <name evidence="2" type="ORF">BW730_14010</name>
</gene>
<dbReference type="STRING" id="1332264.BW730_14010"/>
<dbReference type="AlphaFoldDB" id="A0A1Q2CQW4"/>
<dbReference type="KEGG" id="tes:BW730_14010"/>
<dbReference type="InterPro" id="IPR013022">
    <property type="entry name" value="Xyl_isomerase-like_TIM-brl"/>
</dbReference>
<dbReference type="EMBL" id="CP019606">
    <property type="protein sequence ID" value="AQP48455.1"/>
    <property type="molecule type" value="Genomic_DNA"/>
</dbReference>
<organism evidence="2 3">
    <name type="scientific">Tessaracoccus aquimaris</name>
    <dbReference type="NCBI Taxonomy" id="1332264"/>
    <lineage>
        <taxon>Bacteria</taxon>
        <taxon>Bacillati</taxon>
        <taxon>Actinomycetota</taxon>
        <taxon>Actinomycetes</taxon>
        <taxon>Propionibacteriales</taxon>
        <taxon>Propionibacteriaceae</taxon>
        <taxon>Tessaracoccus</taxon>
    </lineage>
</organism>
<dbReference type="SUPFAM" id="SSF51658">
    <property type="entry name" value="Xylose isomerase-like"/>
    <property type="match status" value="1"/>
</dbReference>
<reference evidence="3" key="1">
    <citation type="submission" date="2017-02" db="EMBL/GenBank/DDBJ databases">
        <title>Tessaracoccus aquaemaris sp. nov., isolated from the intestine of a Korean rockfish, Sebastes schlegelii, in a marine aquaculture pond.</title>
        <authorList>
            <person name="Tak E.J."/>
            <person name="Bae J.-W."/>
        </authorList>
    </citation>
    <scope>NUCLEOTIDE SEQUENCE [LARGE SCALE GENOMIC DNA]</scope>
    <source>
        <strain evidence="3">NSG39</strain>
    </source>
</reference>
<dbReference type="PANTHER" id="PTHR12110:SF21">
    <property type="entry name" value="XYLOSE ISOMERASE-LIKE TIM BARREL DOMAIN-CONTAINING PROTEIN"/>
    <property type="match status" value="1"/>
</dbReference>
<protein>
    <recommendedName>
        <fullName evidence="1">Xylose isomerase-like TIM barrel domain-containing protein</fullName>
    </recommendedName>
</protein>
<dbReference type="Gene3D" id="3.20.20.150">
    <property type="entry name" value="Divalent-metal-dependent TIM barrel enzymes"/>
    <property type="match status" value="1"/>
</dbReference>
<sequence length="321" mass="35241">MRIALLTDSLGSMPVDDMLDAATELGVMDLEFATGGWSEAPHLDVDAMLDDPAERARFLRKLDERGLRVAALNANGNQLHPVIGAEVDRVLRRTVELAEVLEVPTVVCMSGLPGGAPGDATPNWITTSWPPETQTILDYQWNRVALPYWRDLVEFARPRGVRFAVEMHGQQLVYNAATLLRLRGEVGESVGANLDPSHPIWMGVDPRLLARELDGVIHHVHMKDARVQSSIAAVNGMLDTQTVDKARDRAWNYVTLGLGYPGGQQFWGQFLADLRASGYDGLLSIEHEDVGQDALEGVEQSVAMLRGILPVKSPSWRPAAL</sequence>
<evidence type="ECO:0000313" key="2">
    <source>
        <dbReference type="EMBL" id="AQP48455.1"/>
    </source>
</evidence>
<evidence type="ECO:0000259" key="1">
    <source>
        <dbReference type="Pfam" id="PF01261"/>
    </source>
</evidence>
<proteinExistence type="predicted"/>
<dbReference type="Proteomes" id="UP000188145">
    <property type="component" value="Chromosome"/>
</dbReference>